<feature type="transmembrane region" description="Helical" evidence="1">
    <location>
        <begin position="250"/>
        <end position="274"/>
    </location>
</feature>
<reference evidence="2 3" key="1">
    <citation type="submission" date="2014-07" db="EMBL/GenBank/DDBJ databases">
        <title>Methanogenic archaea and the global carbon cycle.</title>
        <authorList>
            <person name="Henriksen J.R."/>
            <person name="Luke J."/>
            <person name="Reinhart S."/>
            <person name="Benedict M.N."/>
            <person name="Youngblut N.D."/>
            <person name="Metcalf M.E."/>
            <person name="Whitaker R.J."/>
            <person name="Metcalf W.W."/>
        </authorList>
    </citation>
    <scope>NUCLEOTIDE SEQUENCE [LARGE SCALE GENOMIC DNA]</scope>
    <source>
        <strain evidence="2 3">HB-1</strain>
    </source>
</reference>
<organism evidence="2 3">
    <name type="scientific">Methanosarcina horonobensis HB-1 = JCM 15518</name>
    <dbReference type="NCBI Taxonomy" id="1434110"/>
    <lineage>
        <taxon>Archaea</taxon>
        <taxon>Methanobacteriati</taxon>
        <taxon>Methanobacteriota</taxon>
        <taxon>Stenosarchaea group</taxon>
        <taxon>Methanomicrobia</taxon>
        <taxon>Methanosarcinales</taxon>
        <taxon>Methanosarcinaceae</taxon>
        <taxon>Methanosarcina</taxon>
    </lineage>
</organism>
<feature type="transmembrane region" description="Helical" evidence="1">
    <location>
        <begin position="17"/>
        <end position="41"/>
    </location>
</feature>
<keyword evidence="3" id="KW-1185">Reference proteome</keyword>
<feature type="transmembrane region" description="Helical" evidence="1">
    <location>
        <begin position="286"/>
        <end position="306"/>
    </location>
</feature>
<sequence>MAGSIDRWLSKNQRGEAIFYPFVYLITILLLLTALPLIAYADDTKTVTVVYLYEEGCHRCTEVMPVVRQAIEETRGEGLSVDYQEIRVNSQKGTSYVDRYSLIDIPDLIIDNHTIIGPANLDGDYVTILRNIKDTIASSYGYAPPVTVHTTAVKKSGNDNNVTVTVYLLNQGNAPINVSLSGGLTEGSRLVSGLFFWSGPLQPDAEEKVTYVLSGGNTSCVSPSTVYYEDNCGRHVITDSYISVGTMPMISVPIAFVSGIVAAFSPCSLAVITYMATLAVSSERRYLLLINVMSFSVGLLFTYSLIGVCFYRLSVTMPSMYNVARYAIVISMLVIGSAMIIRTLFNYGRSFSDIGFKKFLALLQPYGKMSTASYSFAIGMGFSMIKMPCAGGPYLAILGIMADQSGSFHRLYYLLAYDAGVVLPVLCLGVLLSLGFSAHRLDTIRKQYRVVINVSTGITLFILAGLLAFNVI</sequence>
<dbReference type="Proteomes" id="UP000033101">
    <property type="component" value="Chromosome"/>
</dbReference>
<dbReference type="InterPro" id="IPR051790">
    <property type="entry name" value="Cytochrome_c-biogenesis_DsbD"/>
</dbReference>
<proteinExistence type="predicted"/>
<keyword evidence="1" id="KW-0472">Membrane</keyword>
<feature type="transmembrane region" description="Helical" evidence="1">
    <location>
        <begin position="450"/>
        <end position="469"/>
    </location>
</feature>
<accession>A0A0E3SGW2</accession>
<dbReference type="InterPro" id="IPR036249">
    <property type="entry name" value="Thioredoxin-like_sf"/>
</dbReference>
<dbReference type="STRING" id="1434110.MSHOH_3169"/>
<evidence type="ECO:0000313" key="3">
    <source>
        <dbReference type="Proteomes" id="UP000033101"/>
    </source>
</evidence>
<dbReference type="AlphaFoldDB" id="A0A0E3SGW2"/>
<dbReference type="PANTHER" id="PTHR31272">
    <property type="entry name" value="CYTOCHROME C-TYPE BIOGENESIS PROTEIN HI_1454-RELATED"/>
    <property type="match status" value="1"/>
</dbReference>
<gene>
    <name evidence="2" type="ORF">MSHOH_3169</name>
</gene>
<protein>
    <submittedName>
        <fullName evidence="2">Uncharacterized protein</fullName>
    </submittedName>
</protein>
<name>A0A0E3SGW2_9EURY</name>
<feature type="transmembrane region" description="Helical" evidence="1">
    <location>
        <begin position="326"/>
        <end position="345"/>
    </location>
</feature>
<dbReference type="SUPFAM" id="SSF52833">
    <property type="entry name" value="Thioredoxin-like"/>
    <property type="match status" value="1"/>
</dbReference>
<dbReference type="PATRIC" id="fig|1434110.4.peg.4082"/>
<dbReference type="OrthoDB" id="121818at2157"/>
<dbReference type="EMBL" id="CP009516">
    <property type="protein sequence ID" value="AKB79652.1"/>
    <property type="molecule type" value="Genomic_DNA"/>
</dbReference>
<keyword evidence="1" id="KW-1133">Transmembrane helix</keyword>
<dbReference type="PANTHER" id="PTHR31272:SF9">
    <property type="entry name" value="BLL1027 PROTEIN"/>
    <property type="match status" value="1"/>
</dbReference>
<dbReference type="KEGG" id="mhor:MSHOH_3169"/>
<feature type="transmembrane region" description="Helical" evidence="1">
    <location>
        <begin position="411"/>
        <end position="438"/>
    </location>
</feature>
<evidence type="ECO:0000256" key="1">
    <source>
        <dbReference type="SAM" id="Phobius"/>
    </source>
</evidence>
<keyword evidence="1" id="KW-0812">Transmembrane</keyword>
<evidence type="ECO:0000313" key="2">
    <source>
        <dbReference type="EMBL" id="AKB79652.1"/>
    </source>
</evidence>
<dbReference type="HOGENOM" id="CLU_603586_0_0_2"/>